<evidence type="ECO:0008006" key="7">
    <source>
        <dbReference type="Google" id="ProtNLM"/>
    </source>
</evidence>
<dbReference type="Pfam" id="PF00023">
    <property type="entry name" value="Ank"/>
    <property type="match status" value="1"/>
</dbReference>
<proteinExistence type="predicted"/>
<feature type="repeat" description="ANK" evidence="3">
    <location>
        <begin position="146"/>
        <end position="174"/>
    </location>
</feature>
<dbReference type="SMART" id="SM00248">
    <property type="entry name" value="ANK"/>
    <property type="match status" value="6"/>
</dbReference>
<dbReference type="InterPro" id="IPR036770">
    <property type="entry name" value="Ankyrin_rpt-contain_sf"/>
</dbReference>
<feature type="repeat" description="ANK" evidence="3">
    <location>
        <begin position="100"/>
        <end position="132"/>
    </location>
</feature>
<keyword evidence="6" id="KW-1185">Reference proteome</keyword>
<feature type="repeat" description="ANK" evidence="3">
    <location>
        <begin position="387"/>
        <end position="419"/>
    </location>
</feature>
<feature type="repeat" description="ANK" evidence="3">
    <location>
        <begin position="351"/>
        <end position="383"/>
    </location>
</feature>
<evidence type="ECO:0000256" key="4">
    <source>
        <dbReference type="SAM" id="MobiDB-lite"/>
    </source>
</evidence>
<dbReference type="PROSITE" id="PS50088">
    <property type="entry name" value="ANK_REPEAT"/>
    <property type="match status" value="6"/>
</dbReference>
<sequence length="563" mass="61409">MFQYILAIAGKYMQKFCHACVSNTMPSECIANPLQRELADSIIRLQSLDELRILLACGAKPNEPVTQGLRPLHYAVWQRYEDAAQLLLVRGAEIDATDECGYSALHLAAEHGYLDLVKLLLKHGAKVDHRQDTAELFPRTLLCDEPLRLALRNHHLDVARTLLEHGANSNKRYFFGSEINLISPLDLDCMALVLAFGADPNSRDRAGLTPLMKAVRLPQKVLAFEKWYRNVFTLAGGPGDLFSGAAAADQEDAEVVSSAQASSSSSSSSSSQTNNNVGLHRRRGEGRVSELGSGMQSVLLLLNYGADVNARADARNEFRSVLHYAVIGGDKAVINLLLKQGARLNLEPEYTKPRALDMAVLKGDPEIVKLLLDAGADVNTNSAIIGTPLHVACAESIPNRYEVLELLLERGADPNRVVASEAGGTLLRPALAEYVGANAQPDLRVIGLLLRHGARVLIKSHFREPLGMLQHMQGLERAPRVLAALLDAAESVDLAAVARTQCLTELQKRACRDAAGAGRPLSLVKQARLALRRLHGGQLAAWASRQTMPKTLRSYLLYEYAPN</sequence>
<evidence type="ECO:0000256" key="1">
    <source>
        <dbReference type="ARBA" id="ARBA00022737"/>
    </source>
</evidence>
<dbReference type="Proteomes" id="UP001627154">
    <property type="component" value="Unassembled WGS sequence"/>
</dbReference>
<evidence type="ECO:0000313" key="6">
    <source>
        <dbReference type="Proteomes" id="UP001627154"/>
    </source>
</evidence>
<dbReference type="PRINTS" id="PR01415">
    <property type="entry name" value="ANKYRIN"/>
</dbReference>
<dbReference type="SUPFAM" id="SSF48403">
    <property type="entry name" value="Ankyrin repeat"/>
    <property type="match status" value="2"/>
</dbReference>
<feature type="repeat" description="ANK" evidence="3">
    <location>
        <begin position="67"/>
        <end position="99"/>
    </location>
</feature>
<name>A0ABD2XKF5_9HYME</name>
<evidence type="ECO:0000256" key="2">
    <source>
        <dbReference type="ARBA" id="ARBA00023043"/>
    </source>
</evidence>
<feature type="region of interest" description="Disordered" evidence="4">
    <location>
        <begin position="253"/>
        <end position="290"/>
    </location>
</feature>
<dbReference type="PANTHER" id="PTHR24173:SF74">
    <property type="entry name" value="ANKYRIN REPEAT DOMAIN-CONTAINING PROTEIN 16"/>
    <property type="match status" value="1"/>
</dbReference>
<keyword evidence="2 3" id="KW-0040">ANK repeat</keyword>
<feature type="compositionally biased region" description="Low complexity" evidence="4">
    <location>
        <begin position="255"/>
        <end position="272"/>
    </location>
</feature>
<dbReference type="Pfam" id="PF12796">
    <property type="entry name" value="Ank_2"/>
    <property type="match status" value="2"/>
</dbReference>
<dbReference type="EMBL" id="JBJJXI010000020">
    <property type="protein sequence ID" value="KAL3405685.1"/>
    <property type="molecule type" value="Genomic_DNA"/>
</dbReference>
<evidence type="ECO:0000313" key="5">
    <source>
        <dbReference type="EMBL" id="KAL3405685.1"/>
    </source>
</evidence>
<dbReference type="Gene3D" id="1.25.40.20">
    <property type="entry name" value="Ankyrin repeat-containing domain"/>
    <property type="match status" value="2"/>
</dbReference>
<dbReference type="AlphaFoldDB" id="A0ABD2XKF5"/>
<dbReference type="PANTHER" id="PTHR24173">
    <property type="entry name" value="ANKYRIN REPEAT CONTAINING"/>
    <property type="match status" value="1"/>
</dbReference>
<protein>
    <recommendedName>
        <fullName evidence="7">SOCS box domain-containing protein</fullName>
    </recommendedName>
</protein>
<dbReference type="PROSITE" id="PS50297">
    <property type="entry name" value="ANK_REP_REGION"/>
    <property type="match status" value="5"/>
</dbReference>
<gene>
    <name evidence="5" type="ORF">TKK_002045</name>
</gene>
<comment type="caution">
    <text evidence="5">The sequence shown here is derived from an EMBL/GenBank/DDBJ whole genome shotgun (WGS) entry which is preliminary data.</text>
</comment>
<reference evidence="5 6" key="1">
    <citation type="journal article" date="2024" name="bioRxiv">
        <title>A reference genome for Trichogramma kaykai: A tiny desert-dwelling parasitoid wasp with competing sex-ratio distorters.</title>
        <authorList>
            <person name="Culotta J."/>
            <person name="Lindsey A.R."/>
        </authorList>
    </citation>
    <scope>NUCLEOTIDE SEQUENCE [LARGE SCALE GENOMIC DNA]</scope>
    <source>
        <strain evidence="5 6">KSX58</strain>
    </source>
</reference>
<organism evidence="5 6">
    <name type="scientific">Trichogramma kaykai</name>
    <dbReference type="NCBI Taxonomy" id="54128"/>
    <lineage>
        <taxon>Eukaryota</taxon>
        <taxon>Metazoa</taxon>
        <taxon>Ecdysozoa</taxon>
        <taxon>Arthropoda</taxon>
        <taxon>Hexapoda</taxon>
        <taxon>Insecta</taxon>
        <taxon>Pterygota</taxon>
        <taxon>Neoptera</taxon>
        <taxon>Endopterygota</taxon>
        <taxon>Hymenoptera</taxon>
        <taxon>Apocrita</taxon>
        <taxon>Proctotrupomorpha</taxon>
        <taxon>Chalcidoidea</taxon>
        <taxon>Trichogrammatidae</taxon>
        <taxon>Trichogramma</taxon>
    </lineage>
</organism>
<keyword evidence="1" id="KW-0677">Repeat</keyword>
<dbReference type="InterPro" id="IPR002110">
    <property type="entry name" value="Ankyrin_rpt"/>
</dbReference>
<accession>A0ABD2XKF5</accession>
<evidence type="ECO:0000256" key="3">
    <source>
        <dbReference type="PROSITE-ProRule" id="PRU00023"/>
    </source>
</evidence>
<feature type="repeat" description="ANK" evidence="3">
    <location>
        <begin position="317"/>
        <end position="349"/>
    </location>
</feature>